<proteinExistence type="predicted"/>
<dbReference type="AlphaFoldDB" id="A0A545UZA5"/>
<accession>A0A545UZA5</accession>
<dbReference type="Proteomes" id="UP000315783">
    <property type="component" value="Unassembled WGS sequence"/>
</dbReference>
<comment type="caution">
    <text evidence="1">The sequence shown here is derived from an EMBL/GenBank/DDBJ whole genome shotgun (WGS) entry which is preliminary data.</text>
</comment>
<gene>
    <name evidence="1" type="ORF">IF1G_06811</name>
</gene>
<name>A0A545UZA5_9HYPO</name>
<sequence>MDRLIVGRNSPEAILVVSGWARGPLFYDAGARKSPRIANEGSRGGMPSARF</sequence>
<organism evidence="1 2">
    <name type="scientific">Cordyceps javanica</name>
    <dbReference type="NCBI Taxonomy" id="43265"/>
    <lineage>
        <taxon>Eukaryota</taxon>
        <taxon>Fungi</taxon>
        <taxon>Dikarya</taxon>
        <taxon>Ascomycota</taxon>
        <taxon>Pezizomycotina</taxon>
        <taxon>Sordariomycetes</taxon>
        <taxon>Hypocreomycetidae</taxon>
        <taxon>Hypocreales</taxon>
        <taxon>Cordycipitaceae</taxon>
        <taxon>Cordyceps</taxon>
    </lineage>
</organism>
<evidence type="ECO:0000313" key="2">
    <source>
        <dbReference type="Proteomes" id="UP000315783"/>
    </source>
</evidence>
<protein>
    <submittedName>
        <fullName evidence="1">Uncharacterized protein</fullName>
    </submittedName>
</protein>
<evidence type="ECO:0000313" key="1">
    <source>
        <dbReference type="EMBL" id="TQV94800.1"/>
    </source>
</evidence>
<dbReference type="EMBL" id="SPUK01000009">
    <property type="protein sequence ID" value="TQV94800.1"/>
    <property type="molecule type" value="Genomic_DNA"/>
</dbReference>
<keyword evidence="2" id="KW-1185">Reference proteome</keyword>
<reference evidence="1 2" key="1">
    <citation type="journal article" date="2019" name="Appl. Microbiol. Biotechnol.">
        <title>Genome sequence of Isaria javanica and comparative genome analysis insights into family S53 peptidase evolution in fungal entomopathogens.</title>
        <authorList>
            <person name="Lin R."/>
            <person name="Zhang X."/>
            <person name="Xin B."/>
            <person name="Zou M."/>
            <person name="Gao Y."/>
            <person name="Qin F."/>
            <person name="Hu Q."/>
            <person name="Xie B."/>
            <person name="Cheng X."/>
        </authorList>
    </citation>
    <scope>NUCLEOTIDE SEQUENCE [LARGE SCALE GENOMIC DNA]</scope>
    <source>
        <strain evidence="1 2">IJ1G</strain>
    </source>
</reference>